<dbReference type="OrthoDB" id="7283651at2"/>
<evidence type="ECO:0000313" key="1">
    <source>
        <dbReference type="EMBL" id="QDH16787.1"/>
    </source>
</evidence>
<dbReference type="KEGG" id="ssam:E3D00_03790"/>
<dbReference type="Proteomes" id="UP000316313">
    <property type="component" value="Chromosome"/>
</dbReference>
<dbReference type="RefSeq" id="WP_141460085.1">
    <property type="nucleotide sequence ID" value="NZ_CP038141.1"/>
</dbReference>
<dbReference type="AlphaFoldDB" id="A0A4Y6UK83"/>
<keyword evidence="2" id="KW-1185">Reference proteome</keyword>
<reference evidence="1 2" key="1">
    <citation type="submission" date="2019-03" db="EMBL/GenBank/DDBJ databases">
        <title>The complete genome sequence of Swingsia samuiensis NBRC107927(T).</title>
        <authorList>
            <person name="Chua K.-O."/>
            <person name="Chan K.-G."/>
            <person name="See-Too W.-S."/>
        </authorList>
    </citation>
    <scope>NUCLEOTIDE SEQUENCE [LARGE SCALE GENOMIC DNA]</scope>
    <source>
        <strain evidence="1 2">AH83</strain>
    </source>
</reference>
<proteinExistence type="predicted"/>
<dbReference type="EMBL" id="CP038141">
    <property type="protein sequence ID" value="QDH16787.1"/>
    <property type="molecule type" value="Genomic_DNA"/>
</dbReference>
<evidence type="ECO:0000313" key="2">
    <source>
        <dbReference type="Proteomes" id="UP000316313"/>
    </source>
</evidence>
<protein>
    <submittedName>
        <fullName evidence="1">Uncharacterized protein</fullName>
    </submittedName>
</protein>
<accession>A0A4Y6UK83</accession>
<gene>
    <name evidence="1" type="ORF">E3D00_03790</name>
</gene>
<sequence length="317" mass="36122">MADFPEGDQALAFMCAKAIYPQGLGNDSITGRRTVIRRGWPSPNDRLLLQDKQKEVDFVSVTMDGGADKVVSAPLYRSWEVTDRVYPNVILNFTGEYVEVVFPFAEKPVGIIGIWASEDRKKPYVYAVNAEDTAQSVVKVLAGLIPGSSADGAMLYWPSHHLEGRVVGYGKSECVERRQRVRYRVSVWTNNTVTRDYLGNNIDVAMADQDWIKTLDGREAQLKFVGIEDVDNMQNQHIFRRDYLYDLIFDIVKIEWSAEVLWGADVFNQSEDHLRLDEKYLNISKNALNILHSINVQKDVVDFYGRMKINQFGIVVE</sequence>
<organism evidence="1 2">
    <name type="scientific">Swingsia samuiensis</name>
    <dbReference type="NCBI Taxonomy" id="1293412"/>
    <lineage>
        <taxon>Bacteria</taxon>
        <taxon>Pseudomonadati</taxon>
        <taxon>Pseudomonadota</taxon>
        <taxon>Alphaproteobacteria</taxon>
        <taxon>Acetobacterales</taxon>
        <taxon>Acetobacteraceae</taxon>
        <taxon>Swingsia</taxon>
    </lineage>
</organism>
<name>A0A4Y6UK83_9PROT</name>